<protein>
    <submittedName>
        <fullName evidence="2">Uncharacterized protein</fullName>
    </submittedName>
</protein>
<dbReference type="EMBL" id="JBDZDV010000004">
    <property type="protein sequence ID" value="MET3111422.1"/>
    <property type="molecule type" value="Genomic_DNA"/>
</dbReference>
<keyword evidence="1" id="KW-0812">Transmembrane</keyword>
<gene>
    <name evidence="2" type="ORF">ABHD89_001837</name>
</gene>
<comment type="caution">
    <text evidence="2">The sequence shown here is derived from an EMBL/GenBank/DDBJ whole genome shotgun (WGS) entry which is preliminary data.</text>
</comment>
<evidence type="ECO:0000313" key="3">
    <source>
        <dbReference type="Proteomes" id="UP001549019"/>
    </source>
</evidence>
<sequence>MEKYEHKREYFDEMDEVKSPAGKVIGLAVAVHLVALVYVFIWQAVLTI</sequence>
<organism evidence="2 3">
    <name type="scientific">Salinicoccus halitifaciens</name>
    <dbReference type="NCBI Taxonomy" id="1073415"/>
    <lineage>
        <taxon>Bacteria</taxon>
        <taxon>Bacillati</taxon>
        <taxon>Bacillota</taxon>
        <taxon>Bacilli</taxon>
        <taxon>Bacillales</taxon>
        <taxon>Staphylococcaceae</taxon>
        <taxon>Salinicoccus</taxon>
    </lineage>
</organism>
<dbReference type="RefSeq" id="WP_230822300.1">
    <property type="nucleotide sequence ID" value="NZ_JAJNCU010000005.1"/>
</dbReference>
<evidence type="ECO:0000256" key="1">
    <source>
        <dbReference type="SAM" id="Phobius"/>
    </source>
</evidence>
<evidence type="ECO:0000313" key="2">
    <source>
        <dbReference type="EMBL" id="MET3111422.1"/>
    </source>
</evidence>
<accession>A0ABV2EAJ2</accession>
<reference evidence="2 3" key="1">
    <citation type="submission" date="2024-05" db="EMBL/GenBank/DDBJ databases">
        <title>Genomic Encyclopedia of Type Strains, Phase IV (KMG-IV): sequencing the most valuable type-strain genomes for metagenomic binning, comparative biology and taxonomic classification.</title>
        <authorList>
            <person name="Goeker M."/>
        </authorList>
    </citation>
    <scope>NUCLEOTIDE SEQUENCE [LARGE SCALE GENOMIC DNA]</scope>
    <source>
        <strain evidence="2 3">DSM 25286</strain>
    </source>
</reference>
<feature type="transmembrane region" description="Helical" evidence="1">
    <location>
        <begin position="21"/>
        <end position="45"/>
    </location>
</feature>
<name>A0ABV2EAJ2_9STAP</name>
<keyword evidence="1" id="KW-1133">Transmembrane helix</keyword>
<proteinExistence type="predicted"/>
<keyword evidence="3" id="KW-1185">Reference proteome</keyword>
<dbReference type="Proteomes" id="UP001549019">
    <property type="component" value="Unassembled WGS sequence"/>
</dbReference>
<keyword evidence="1" id="KW-0472">Membrane</keyword>